<dbReference type="PANTHER" id="PTHR46599">
    <property type="entry name" value="PIGGYBAC TRANSPOSABLE ELEMENT-DERIVED PROTEIN 4"/>
    <property type="match status" value="1"/>
</dbReference>
<dbReference type="PANTHER" id="PTHR46599:SF6">
    <property type="entry name" value="DUAL SPECIFICITY PHOSPHATASE 26"/>
    <property type="match status" value="1"/>
</dbReference>
<feature type="compositionally biased region" description="Polar residues" evidence="1">
    <location>
        <begin position="238"/>
        <end position="259"/>
    </location>
</feature>
<dbReference type="EMBL" id="OX597814">
    <property type="protein sequence ID" value="CAI9716803.1"/>
    <property type="molecule type" value="Genomic_DNA"/>
</dbReference>
<dbReference type="AlphaFoldDB" id="A0AA36AJV2"/>
<sequence>MNEQYVSRDRQDVWHSNPLTQAAVRTSSWNTVHQECGPSHFAKRFCDSIEACFTIFMRRNLLEVIRKWTNVEGLARELLSKKTVSVGTIRKNRVELPNASTNGKEINNTIFGFRKDSMILSYCPKKNYVVIFMSTMHSQPSIDSKSAEKKLEVTTCYNKTKGGVDTLDKMVRTYTCKRMTRRWPMVIFYNMTDISTVNVFIVAKQIHLQSFKDKRSENLIQLGKELAGVNAKQEQDKQSSSSANISQPNKKRTQTSTSF</sequence>
<reference evidence="3" key="1">
    <citation type="submission" date="2023-08" db="EMBL/GenBank/DDBJ databases">
        <authorList>
            <person name="Alioto T."/>
            <person name="Alioto T."/>
            <person name="Gomez Garrido J."/>
        </authorList>
    </citation>
    <scope>NUCLEOTIDE SEQUENCE</scope>
</reference>
<feature type="region of interest" description="Disordered" evidence="1">
    <location>
        <begin position="229"/>
        <end position="259"/>
    </location>
</feature>
<evidence type="ECO:0000259" key="2">
    <source>
        <dbReference type="Pfam" id="PF13843"/>
    </source>
</evidence>
<keyword evidence="4" id="KW-1185">Reference proteome</keyword>
<name>A0AA36AJV2_OCTVU</name>
<dbReference type="Proteomes" id="UP001162480">
    <property type="component" value="Chromosome 1"/>
</dbReference>
<dbReference type="Pfam" id="PF13843">
    <property type="entry name" value="DDE_Tnp_1_7"/>
    <property type="match status" value="1"/>
</dbReference>
<evidence type="ECO:0000313" key="4">
    <source>
        <dbReference type="Proteomes" id="UP001162480"/>
    </source>
</evidence>
<accession>A0AA36AJV2</accession>
<dbReference type="InterPro" id="IPR029526">
    <property type="entry name" value="PGBD"/>
</dbReference>
<gene>
    <name evidence="3" type="ORF">OCTVUL_1B012061</name>
</gene>
<protein>
    <recommendedName>
        <fullName evidence="2">PiggyBac transposable element-derived protein domain-containing protein</fullName>
    </recommendedName>
</protein>
<organism evidence="3 4">
    <name type="scientific">Octopus vulgaris</name>
    <name type="common">Common octopus</name>
    <dbReference type="NCBI Taxonomy" id="6645"/>
    <lineage>
        <taxon>Eukaryota</taxon>
        <taxon>Metazoa</taxon>
        <taxon>Spiralia</taxon>
        <taxon>Lophotrochozoa</taxon>
        <taxon>Mollusca</taxon>
        <taxon>Cephalopoda</taxon>
        <taxon>Coleoidea</taxon>
        <taxon>Octopodiformes</taxon>
        <taxon>Octopoda</taxon>
        <taxon>Incirrata</taxon>
        <taxon>Octopodidae</taxon>
        <taxon>Octopus</taxon>
    </lineage>
</organism>
<proteinExistence type="predicted"/>
<evidence type="ECO:0000313" key="3">
    <source>
        <dbReference type="EMBL" id="CAI9716803.1"/>
    </source>
</evidence>
<feature type="domain" description="PiggyBac transposable element-derived protein" evidence="2">
    <location>
        <begin position="71"/>
        <end position="198"/>
    </location>
</feature>
<evidence type="ECO:0000256" key="1">
    <source>
        <dbReference type="SAM" id="MobiDB-lite"/>
    </source>
</evidence>